<gene>
    <name evidence="1" type="ORF">ALT_8991</name>
</gene>
<dbReference type="Proteomes" id="UP000051487">
    <property type="component" value="Unassembled WGS sequence"/>
</dbReference>
<accession>A0AAN4PS07</accession>
<reference evidence="1 2" key="1">
    <citation type="submission" date="2015-11" db="EMBL/GenBank/DDBJ databases">
        <title>Aspergillus lentulus strain IFM 54703T.</title>
        <authorList>
            <person name="Kusuya Y."/>
            <person name="Sakai K."/>
            <person name="Kamei K."/>
            <person name="Takahashi H."/>
            <person name="Yaguchi T."/>
        </authorList>
    </citation>
    <scope>NUCLEOTIDE SEQUENCE [LARGE SCALE GENOMIC DNA]</scope>
    <source>
        <strain evidence="1 2">IFM 54703</strain>
    </source>
</reference>
<evidence type="ECO:0000313" key="1">
    <source>
        <dbReference type="EMBL" id="GAQ11670.1"/>
    </source>
</evidence>
<dbReference type="SUPFAM" id="SSF56059">
    <property type="entry name" value="Glutathione synthetase ATP-binding domain-like"/>
    <property type="match status" value="1"/>
</dbReference>
<proteinExistence type="predicted"/>
<organism evidence="1 2">
    <name type="scientific">Aspergillus lentulus</name>
    <dbReference type="NCBI Taxonomy" id="293939"/>
    <lineage>
        <taxon>Eukaryota</taxon>
        <taxon>Fungi</taxon>
        <taxon>Dikarya</taxon>
        <taxon>Ascomycota</taxon>
        <taxon>Pezizomycotina</taxon>
        <taxon>Eurotiomycetes</taxon>
        <taxon>Eurotiomycetidae</taxon>
        <taxon>Eurotiales</taxon>
        <taxon>Aspergillaceae</taxon>
        <taxon>Aspergillus</taxon>
        <taxon>Aspergillus subgen. Fumigati</taxon>
    </lineage>
</organism>
<comment type="caution">
    <text evidence="1">The sequence shown here is derived from an EMBL/GenBank/DDBJ whole genome shotgun (WGS) entry which is preliminary data.</text>
</comment>
<name>A0AAN4PS07_ASPLE</name>
<dbReference type="AlphaFoldDB" id="A0AAN4PS07"/>
<protein>
    <submittedName>
        <fullName evidence="1">Uncharacterized protein</fullName>
    </submittedName>
</protein>
<dbReference type="EMBL" id="BCLY01000016">
    <property type="protein sequence ID" value="GAQ11670.1"/>
    <property type="molecule type" value="Genomic_DNA"/>
</dbReference>
<sequence>MPILHTPTSKRLFGSAHCPPHCRIPACDSDAYELYPKFRWVYNKLTVAELQGIECGPHRTKPDAALFPIFSKPIYNLGGASMGARIIHTVDEYWRSFVPGHMWSALLTGEHISTDIAVDAGRVVWLGHTRGVAGPDQTWEYWEINTSVELSLEKYIADFVETHLAGYTGMMNVETIGGKIIEAHLRFSPQWPNLYGSWFTTSLVDLYCGKGWTGPLASLSATPVGYCVPLFDDEKYAMTGTTLTDNALRRLESMFNVESITVDYSPEKPLESIPRPLGGFRIAWVNGYDLARCKLARSALQAYVHQLYGTGQ</sequence>
<evidence type="ECO:0000313" key="2">
    <source>
        <dbReference type="Proteomes" id="UP000051487"/>
    </source>
</evidence>